<protein>
    <recommendedName>
        <fullName evidence="3">Reverse transcriptase zinc-binding domain-containing protein</fullName>
    </recommendedName>
</protein>
<dbReference type="Proteomes" id="UP001165190">
    <property type="component" value="Unassembled WGS sequence"/>
</dbReference>
<name>A0A9W7MJL1_HIBTR</name>
<dbReference type="OrthoDB" id="999432at2759"/>
<gene>
    <name evidence="1" type="ORF">HRI_004108100</name>
</gene>
<comment type="caution">
    <text evidence="1">The sequence shown here is derived from an EMBL/GenBank/DDBJ whole genome shotgun (WGS) entry which is preliminary data.</text>
</comment>
<organism evidence="1 2">
    <name type="scientific">Hibiscus trionum</name>
    <name type="common">Flower of an hour</name>
    <dbReference type="NCBI Taxonomy" id="183268"/>
    <lineage>
        <taxon>Eukaryota</taxon>
        <taxon>Viridiplantae</taxon>
        <taxon>Streptophyta</taxon>
        <taxon>Embryophyta</taxon>
        <taxon>Tracheophyta</taxon>
        <taxon>Spermatophyta</taxon>
        <taxon>Magnoliopsida</taxon>
        <taxon>eudicotyledons</taxon>
        <taxon>Gunneridae</taxon>
        <taxon>Pentapetalae</taxon>
        <taxon>rosids</taxon>
        <taxon>malvids</taxon>
        <taxon>Malvales</taxon>
        <taxon>Malvaceae</taxon>
        <taxon>Malvoideae</taxon>
        <taxon>Hibiscus</taxon>
    </lineage>
</organism>
<sequence length="166" mass="19056">MQSRLGSQPSLIWRSIWSARGLIEKGIRWKVGNGRSISILNDCWLPNPSPKRLDSSPISGLHWVSYLFSPDTHSWNEELIRSSFLPREATQILSIPLLSFPQSDCIVWSGVERKQGFMSFDVGINFCWTLLIYHWLMQHLTKSSGPFNVHKKSFTGLAFSLEVRSY</sequence>
<dbReference type="EMBL" id="BSYR01000039">
    <property type="protein sequence ID" value="GMJ04389.1"/>
    <property type="molecule type" value="Genomic_DNA"/>
</dbReference>
<reference evidence="1" key="1">
    <citation type="submission" date="2023-05" db="EMBL/GenBank/DDBJ databases">
        <title>Genome and transcriptome analyses reveal genes involved in the formation of fine ridges on petal epidermal cells in Hibiscus trionum.</title>
        <authorList>
            <person name="Koshimizu S."/>
            <person name="Masuda S."/>
            <person name="Ishii T."/>
            <person name="Shirasu K."/>
            <person name="Hoshino A."/>
            <person name="Arita M."/>
        </authorList>
    </citation>
    <scope>NUCLEOTIDE SEQUENCE</scope>
    <source>
        <strain evidence="1">Hamamatsu line</strain>
    </source>
</reference>
<dbReference type="AlphaFoldDB" id="A0A9W7MJL1"/>
<evidence type="ECO:0000313" key="2">
    <source>
        <dbReference type="Proteomes" id="UP001165190"/>
    </source>
</evidence>
<keyword evidence="2" id="KW-1185">Reference proteome</keyword>
<evidence type="ECO:0000313" key="1">
    <source>
        <dbReference type="EMBL" id="GMJ04389.1"/>
    </source>
</evidence>
<accession>A0A9W7MJL1</accession>
<proteinExistence type="predicted"/>
<evidence type="ECO:0008006" key="3">
    <source>
        <dbReference type="Google" id="ProtNLM"/>
    </source>
</evidence>